<comment type="caution">
    <text evidence="3">The sequence shown here is derived from an EMBL/GenBank/DDBJ whole genome shotgun (WGS) entry which is preliminary data.</text>
</comment>
<dbReference type="OrthoDB" id="9794157at2"/>
<name>A0A4Q9DK64_9BACL</name>
<dbReference type="RefSeq" id="WP_131016020.1">
    <property type="nucleotide sequence ID" value="NZ_SIRE01000018.1"/>
</dbReference>
<evidence type="ECO:0000256" key="1">
    <source>
        <dbReference type="SAM" id="MobiDB-lite"/>
    </source>
</evidence>
<dbReference type="Proteomes" id="UP000293142">
    <property type="component" value="Unassembled WGS sequence"/>
</dbReference>
<dbReference type="Gene3D" id="3.40.50.10420">
    <property type="entry name" value="NagB/RpiA/CoA transferase-like"/>
    <property type="match status" value="1"/>
</dbReference>
<proteinExistence type="predicted"/>
<gene>
    <name evidence="3" type="ORF">EYB31_24250</name>
</gene>
<reference evidence="3 4" key="1">
    <citation type="submission" date="2019-02" db="EMBL/GenBank/DDBJ databases">
        <title>Paenibacillus sp. nov., isolated from surface-sterilized tissue of Thalictrum simplex L.</title>
        <authorList>
            <person name="Tuo L."/>
        </authorList>
    </citation>
    <scope>NUCLEOTIDE SEQUENCE [LARGE SCALE GENOMIC DNA]</scope>
    <source>
        <strain evidence="3 4">N2SHLJ1</strain>
    </source>
</reference>
<feature type="region of interest" description="Disordered" evidence="1">
    <location>
        <begin position="150"/>
        <end position="175"/>
    </location>
</feature>
<keyword evidence="4" id="KW-1185">Reference proteome</keyword>
<dbReference type="AlphaFoldDB" id="A0A4Q9DK64"/>
<dbReference type="SUPFAM" id="SSF100950">
    <property type="entry name" value="NagB/RpiA/CoA transferase-like"/>
    <property type="match status" value="1"/>
</dbReference>
<sequence length="294" mass="30916">MSTQHTQGSMRGREAFMGNIARRLGRSAPLTEAPAHPFRGAPQFYKDIRLTQDEQVELFAQNWSALTGKTLVVREHEAAEQIGAWLQAIAAELGVQRASRWEHAGLAQLGVDAALARAGVEVVPWREDAAAQPGEAGSLAGASVAAADSRAAGGERSGANAGDAPSNGDSGDAAASRWAGRGELLRKTERCQLGLVWPDFAVANTGTLVLKAARERGRSVSLLTEILFAVFRADQLVTRMGEAFAEVTGSVAAPLDYPSSLNLITGPSRSADIENDLTIGIHGPGKVYAAIIVP</sequence>
<dbReference type="PANTHER" id="PTHR43682:SF1">
    <property type="entry name" value="LACTATE UTILIZATION PROTEIN C"/>
    <property type="match status" value="1"/>
</dbReference>
<dbReference type="InterPro" id="IPR003741">
    <property type="entry name" value="LUD_dom"/>
</dbReference>
<feature type="compositionally biased region" description="Low complexity" evidence="1">
    <location>
        <begin position="150"/>
        <end position="162"/>
    </location>
</feature>
<dbReference type="PANTHER" id="PTHR43682">
    <property type="entry name" value="LACTATE UTILIZATION PROTEIN C"/>
    <property type="match status" value="1"/>
</dbReference>
<organism evidence="3 4">
    <name type="scientific">Paenibacillus thalictri</name>
    <dbReference type="NCBI Taxonomy" id="2527873"/>
    <lineage>
        <taxon>Bacteria</taxon>
        <taxon>Bacillati</taxon>
        <taxon>Bacillota</taxon>
        <taxon>Bacilli</taxon>
        <taxon>Bacillales</taxon>
        <taxon>Paenibacillaceae</taxon>
        <taxon>Paenibacillus</taxon>
    </lineage>
</organism>
<evidence type="ECO:0000259" key="2">
    <source>
        <dbReference type="Pfam" id="PF02589"/>
    </source>
</evidence>
<protein>
    <recommendedName>
        <fullName evidence="2">LUD domain-containing protein</fullName>
    </recommendedName>
</protein>
<dbReference type="EMBL" id="SIRE01000018">
    <property type="protein sequence ID" value="TBL75124.1"/>
    <property type="molecule type" value="Genomic_DNA"/>
</dbReference>
<feature type="domain" description="LUD" evidence="2">
    <location>
        <begin position="58"/>
        <end position="289"/>
    </location>
</feature>
<evidence type="ECO:0000313" key="4">
    <source>
        <dbReference type="Proteomes" id="UP000293142"/>
    </source>
</evidence>
<dbReference type="InterPro" id="IPR024185">
    <property type="entry name" value="FTHF_cligase-like_sf"/>
</dbReference>
<dbReference type="InterPro" id="IPR037171">
    <property type="entry name" value="NagB/RpiA_transferase-like"/>
</dbReference>
<evidence type="ECO:0000313" key="3">
    <source>
        <dbReference type="EMBL" id="TBL75124.1"/>
    </source>
</evidence>
<accession>A0A4Q9DK64</accession>
<dbReference type="Pfam" id="PF02589">
    <property type="entry name" value="LUD_dom"/>
    <property type="match status" value="1"/>
</dbReference>